<name>A0ABV7TTD0_9NEIS</name>
<keyword evidence="2" id="KW-1133">Transmembrane helix</keyword>
<keyword evidence="2" id="KW-0472">Membrane</keyword>
<accession>A0ABV7TTD0</accession>
<organism evidence="3 4">
    <name type="scientific">Vogesella amnigena</name>
    <dbReference type="NCBI Taxonomy" id="1507449"/>
    <lineage>
        <taxon>Bacteria</taxon>
        <taxon>Pseudomonadati</taxon>
        <taxon>Pseudomonadota</taxon>
        <taxon>Betaproteobacteria</taxon>
        <taxon>Neisseriales</taxon>
        <taxon>Chromobacteriaceae</taxon>
        <taxon>Vogesella</taxon>
    </lineage>
</organism>
<dbReference type="EMBL" id="JBHRYH010000017">
    <property type="protein sequence ID" value="MFC3625938.1"/>
    <property type="molecule type" value="Genomic_DNA"/>
</dbReference>
<gene>
    <name evidence="3" type="ORF">ACFOKJ_07285</name>
</gene>
<keyword evidence="2" id="KW-0812">Transmembrane</keyword>
<dbReference type="RefSeq" id="WP_390277962.1">
    <property type="nucleotide sequence ID" value="NZ_JBHRYH010000017.1"/>
</dbReference>
<protein>
    <submittedName>
        <fullName evidence="3">ImcF-related family protein</fullName>
    </submittedName>
</protein>
<comment type="caution">
    <text evidence="3">The sequence shown here is derived from an EMBL/GenBank/DDBJ whole genome shotgun (WGS) entry which is preliminary data.</text>
</comment>
<dbReference type="Proteomes" id="UP001595636">
    <property type="component" value="Unassembled WGS sequence"/>
</dbReference>
<feature type="region of interest" description="Disordered" evidence="1">
    <location>
        <begin position="502"/>
        <end position="551"/>
    </location>
</feature>
<feature type="compositionally biased region" description="Low complexity" evidence="1">
    <location>
        <begin position="524"/>
        <end position="551"/>
    </location>
</feature>
<feature type="transmembrane region" description="Helical" evidence="2">
    <location>
        <begin position="378"/>
        <end position="397"/>
    </location>
</feature>
<evidence type="ECO:0000313" key="3">
    <source>
        <dbReference type="EMBL" id="MFC3625938.1"/>
    </source>
</evidence>
<evidence type="ECO:0000256" key="1">
    <source>
        <dbReference type="SAM" id="MobiDB-lite"/>
    </source>
</evidence>
<proteinExistence type="predicted"/>
<evidence type="ECO:0000313" key="4">
    <source>
        <dbReference type="Proteomes" id="UP001595636"/>
    </source>
</evidence>
<reference evidence="4" key="1">
    <citation type="journal article" date="2019" name="Int. J. Syst. Evol. Microbiol.">
        <title>The Global Catalogue of Microorganisms (GCM) 10K type strain sequencing project: providing services to taxonomists for standard genome sequencing and annotation.</title>
        <authorList>
            <consortium name="The Broad Institute Genomics Platform"/>
            <consortium name="The Broad Institute Genome Sequencing Center for Infectious Disease"/>
            <person name="Wu L."/>
            <person name="Ma J."/>
        </authorList>
    </citation>
    <scope>NUCLEOTIDE SEQUENCE [LARGE SCALE GENOMIC DNA]</scope>
    <source>
        <strain evidence="4">KCTC 42195</strain>
    </source>
</reference>
<keyword evidence="4" id="KW-1185">Reference proteome</keyword>
<sequence>MSDMSTGRPRIVRGLALLLLATLLGGSLFIWQDDMQFPGEALKWRAEAVLFGSCLAMALLLLWASGGQRDSPLRQRWLQRRQARDENVEQQKQLLATRAWHPALQRHLAAQHSWWQRRRKLWLLVAGDEALVRAHFPWLIEQGWLDARQAVLVWSGATPPDGGWARLRGRWRLPADGIVLVSQSAAPDGGAALAGLAADCGVALPVQLLLSPAQVSGQRPEAAPPILLSWREQANRAEITLPLFNQLEAPLAASGVAAMAGGLAWHFDAALSQWLQRQGAALAAGCERLGQRLHRQQHLVGLWFCPAPVWAGAGAGFDSPLPTPHSPNAASPLAASHSPSVAAPQSALDSALNVQLPAAWLRQFRHSYARRTRPGLKFWLCWSVLLLAAVAAVWIVLSYQANRAFVRQLHGNLATLQAARTPEAGLAALVAVQQDIAVLEAHQQHGAPWLLRVGMNRDDDLLAGAWAPYGAAARQWLAAPVQAQLALQLQALSAVPLDGSIDSPLPTPHSPNVEAVGTAQAGATSPTPYSPLSTPAVSPPASTTAAISQQG</sequence>
<feature type="transmembrane region" description="Helical" evidence="2">
    <location>
        <begin position="48"/>
        <end position="66"/>
    </location>
</feature>
<evidence type="ECO:0000256" key="2">
    <source>
        <dbReference type="SAM" id="Phobius"/>
    </source>
</evidence>